<comment type="subcellular location">
    <subcellularLocation>
        <location evidence="2">Nucleus</location>
    </subcellularLocation>
</comment>
<feature type="binding site" evidence="16">
    <location>
        <position position="209"/>
    </location>
    <ligand>
        <name>Zn(2+)</name>
        <dbReference type="ChEBI" id="CHEBI:29105"/>
    </ligand>
</feature>
<dbReference type="InterPro" id="IPR017853">
    <property type="entry name" value="GH"/>
</dbReference>
<keyword evidence="20" id="KW-1185">Reference proteome</keyword>
<evidence type="ECO:0000256" key="8">
    <source>
        <dbReference type="ARBA" id="ARBA00022801"/>
    </source>
</evidence>
<evidence type="ECO:0000256" key="7">
    <source>
        <dbReference type="ARBA" id="ARBA00022723"/>
    </source>
</evidence>
<comment type="cofactor">
    <cofactor evidence="1">
        <name>Zn(2+)</name>
        <dbReference type="ChEBI" id="CHEBI:29105"/>
    </cofactor>
</comment>
<dbReference type="EMBL" id="JAUCMV010000005">
    <property type="protein sequence ID" value="KAK0397834.1"/>
    <property type="molecule type" value="Genomic_DNA"/>
</dbReference>
<comment type="similarity">
    <text evidence="4">Belongs to the glycosyl hydrolase 1 family.</text>
</comment>
<keyword evidence="8" id="KW-0378">Hydrolase</keyword>
<protein>
    <recommendedName>
        <fullName evidence="13">NAD-dependent protein deacetylase sir-2.1</fullName>
        <ecNumber evidence="5">2.3.1.286</ecNumber>
    </recommendedName>
    <alternativeName>
        <fullName evidence="14">Protein sir-2.1</fullName>
    </alternativeName>
    <alternativeName>
        <fullName evidence="15">Regulatory protein SIR2 homolog 1</fullName>
    </alternativeName>
</protein>
<dbReference type="InterPro" id="IPR029035">
    <property type="entry name" value="DHS-like_NAD/FAD-binding_dom"/>
</dbReference>
<feature type="compositionally biased region" description="Polar residues" evidence="17">
    <location>
        <begin position="446"/>
        <end position="457"/>
    </location>
</feature>
<dbReference type="PROSITE" id="PS50305">
    <property type="entry name" value="SIRTUIN"/>
    <property type="match status" value="1"/>
</dbReference>
<comment type="caution">
    <text evidence="19">The sequence shown here is derived from an EMBL/GenBank/DDBJ whole genome shotgun (WGS) entry which is preliminary data.</text>
</comment>
<accession>A0AA39LI18</accession>
<name>A0AA39LI18_9BILA</name>
<feature type="binding site" evidence="16">
    <location>
        <position position="206"/>
    </location>
    <ligand>
        <name>Zn(2+)</name>
        <dbReference type="ChEBI" id="CHEBI:29105"/>
    </ligand>
</feature>
<evidence type="ECO:0000256" key="16">
    <source>
        <dbReference type="PROSITE-ProRule" id="PRU00236"/>
    </source>
</evidence>
<evidence type="ECO:0000256" key="2">
    <source>
        <dbReference type="ARBA" id="ARBA00004123"/>
    </source>
</evidence>
<dbReference type="FunFam" id="3.30.1600.10:FF:000013">
    <property type="entry name" value="NAD-dependent protein deacetylase sirtuin-1"/>
    <property type="match status" value="1"/>
</dbReference>
<dbReference type="GO" id="GO:0008422">
    <property type="term" value="F:beta-glucosidase activity"/>
    <property type="evidence" value="ECO:0007669"/>
    <property type="project" value="TreeGrafter"/>
</dbReference>
<feature type="binding site" evidence="16">
    <location>
        <position position="233"/>
    </location>
    <ligand>
        <name>Zn(2+)</name>
        <dbReference type="ChEBI" id="CHEBI:29105"/>
    </ligand>
</feature>
<evidence type="ECO:0000256" key="13">
    <source>
        <dbReference type="ARBA" id="ARBA00068847"/>
    </source>
</evidence>
<sequence length="942" mass="106026">MAKEKLNHSTSEGPQDLREETEQFNHEGWQMAARRVLRSYLPSSFNLDAMTDEQVVDLFYEFVGKPEIRERLPQYATLQDAVELIRKAKNIIVVSGAGVSVSCGIPDFRSENGVYARLRKDFPELPNPEAMFDIDFFRKNPKPFYQFAKELYPGNFNPSISHRFIKILEEQGKLLRNYTQNIDTLESIAGVKNVIECHGSFRTATCLNCGQNFGCDDIRDDVLAKKVAQCAVCGLGVVKPDIVFFGESLPELFHRSIDTDKDVADLLIVMGSSMKVQPVGLVPTSLPPEVPQILINRETLNCRSEFDVQLLGNCDIIVSHLCSLLGGRFKEQIQQEAKVDCDLTPIDAETFHNAVQQHTSHDTSFEGPAAKRPRLPELVTVGDVLKGTYVTAEPNATMFEGARTLYDTDAKAFIFNVSSASSSTTSVCSSDVIDVTSRCVSEPPRGNSQPQKYSRSVSAPPEFNNYDDDDALSTSSSPSTNSTITASSTASAGVQELQSSSTEAINHAQKDDAETFVVSQIHDENDDVISPSSICNVIDGSNGDVACDSYHHLEEDVQLIAAIGVSHYRFSVAWSRVLPNGTINDVNEAGVRYYRQLCEKLVENNIEPVITLYHWDYPYELEKRGGWLHPDAIQWFCDYARLCFDKFGDLVKTWITFNEIWMCAWTGTVTTAGLSDQSADKASRQVGITMSAKWREPASDSPDDIRAAQDGLCWQLDWIAHPIFSTCGGYPKRMRDRLNDLSINEQRANKDSILPEFTDEECNVVRGSADFMGLNYYISYKTRHLTEEEKNSEELGWLFRDADYCDTVDPSWEKISGEKSWLHNTPWTLPKILCYIRNKYNNPKVLITENGCADHPEEVVLEDNARIKYCEDHLKALHKAITKDGCNVLGYTLWSLLDNFEWTNGYTMKFGMYHVDFNDPDLRRTPKKSVSWYADVIRNNGL</sequence>
<dbReference type="AlphaFoldDB" id="A0AA39LI18"/>
<dbReference type="PANTHER" id="PTHR10353">
    <property type="entry name" value="GLYCOSYL HYDROLASE"/>
    <property type="match status" value="1"/>
</dbReference>
<feature type="compositionally biased region" description="Low complexity" evidence="17">
    <location>
        <begin position="472"/>
        <end position="488"/>
    </location>
</feature>
<dbReference type="CDD" id="cd01408">
    <property type="entry name" value="SIRT1"/>
    <property type="match status" value="1"/>
</dbReference>
<dbReference type="GO" id="GO:0034979">
    <property type="term" value="F:NAD-dependent protein lysine deacetylase activity"/>
    <property type="evidence" value="ECO:0007669"/>
    <property type="project" value="UniProtKB-EC"/>
</dbReference>
<evidence type="ECO:0000313" key="19">
    <source>
        <dbReference type="EMBL" id="KAK0397834.1"/>
    </source>
</evidence>
<keyword evidence="12" id="KW-0326">Glycosidase</keyword>
<feature type="binding site" evidence="16">
    <location>
        <position position="230"/>
    </location>
    <ligand>
        <name>Zn(2+)</name>
        <dbReference type="ChEBI" id="CHEBI:29105"/>
    </ligand>
</feature>
<dbReference type="InterPro" id="IPR001360">
    <property type="entry name" value="Glyco_hydro_1"/>
</dbReference>
<dbReference type="GO" id="GO:0005975">
    <property type="term" value="P:carbohydrate metabolic process"/>
    <property type="evidence" value="ECO:0007669"/>
    <property type="project" value="InterPro"/>
</dbReference>
<evidence type="ECO:0000313" key="20">
    <source>
        <dbReference type="Proteomes" id="UP001175271"/>
    </source>
</evidence>
<dbReference type="SUPFAM" id="SSF52467">
    <property type="entry name" value="DHS-like NAD/FAD-binding domain"/>
    <property type="match status" value="1"/>
</dbReference>
<dbReference type="PANTHER" id="PTHR10353:SF36">
    <property type="entry name" value="LP05116P"/>
    <property type="match status" value="1"/>
</dbReference>
<evidence type="ECO:0000256" key="14">
    <source>
        <dbReference type="ARBA" id="ARBA00075618"/>
    </source>
</evidence>
<reference evidence="19" key="1">
    <citation type="submission" date="2023-06" db="EMBL/GenBank/DDBJ databases">
        <title>Genomic analysis of the entomopathogenic nematode Steinernema hermaphroditum.</title>
        <authorList>
            <person name="Schwarz E.M."/>
            <person name="Heppert J.K."/>
            <person name="Baniya A."/>
            <person name="Schwartz H.T."/>
            <person name="Tan C.-H."/>
            <person name="Antoshechkin I."/>
            <person name="Sternberg P.W."/>
            <person name="Goodrich-Blair H."/>
            <person name="Dillman A.R."/>
        </authorList>
    </citation>
    <scope>NUCLEOTIDE SEQUENCE</scope>
    <source>
        <strain evidence="19">PS9179</strain>
        <tissue evidence="19">Whole animal</tissue>
    </source>
</reference>
<evidence type="ECO:0000256" key="10">
    <source>
        <dbReference type="ARBA" id="ARBA00023027"/>
    </source>
</evidence>
<evidence type="ECO:0000256" key="11">
    <source>
        <dbReference type="ARBA" id="ARBA00023242"/>
    </source>
</evidence>
<dbReference type="GO" id="GO:0070403">
    <property type="term" value="F:NAD+ binding"/>
    <property type="evidence" value="ECO:0007669"/>
    <property type="project" value="InterPro"/>
</dbReference>
<feature type="active site" description="Proton acceptor" evidence="16">
    <location>
        <position position="198"/>
    </location>
</feature>
<keyword evidence="11" id="KW-0539">Nucleus</keyword>
<dbReference type="Proteomes" id="UP001175271">
    <property type="component" value="Unassembled WGS sequence"/>
</dbReference>
<dbReference type="Gene3D" id="3.20.20.80">
    <property type="entry name" value="Glycosidases"/>
    <property type="match status" value="2"/>
</dbReference>
<evidence type="ECO:0000256" key="1">
    <source>
        <dbReference type="ARBA" id="ARBA00001947"/>
    </source>
</evidence>
<feature type="domain" description="Deacetylase sirtuin-type" evidence="18">
    <location>
        <begin position="71"/>
        <end position="336"/>
    </location>
</feature>
<dbReference type="EC" id="2.3.1.286" evidence="5"/>
<organism evidence="19 20">
    <name type="scientific">Steinernema hermaphroditum</name>
    <dbReference type="NCBI Taxonomy" id="289476"/>
    <lineage>
        <taxon>Eukaryota</taxon>
        <taxon>Metazoa</taxon>
        <taxon>Ecdysozoa</taxon>
        <taxon>Nematoda</taxon>
        <taxon>Chromadorea</taxon>
        <taxon>Rhabditida</taxon>
        <taxon>Tylenchina</taxon>
        <taxon>Panagrolaimomorpha</taxon>
        <taxon>Strongyloidoidea</taxon>
        <taxon>Steinernematidae</taxon>
        <taxon>Steinernema</taxon>
    </lineage>
</organism>
<evidence type="ECO:0000256" key="15">
    <source>
        <dbReference type="ARBA" id="ARBA00083601"/>
    </source>
</evidence>
<dbReference type="InterPro" id="IPR026591">
    <property type="entry name" value="Sirtuin_cat_small_dom_sf"/>
</dbReference>
<dbReference type="Pfam" id="PF02146">
    <property type="entry name" value="SIR2"/>
    <property type="match status" value="1"/>
</dbReference>
<dbReference type="Gene3D" id="3.30.1600.10">
    <property type="entry name" value="SIR2/SIRT2 'Small Domain"/>
    <property type="match status" value="1"/>
</dbReference>
<keyword evidence="9 16" id="KW-0862">Zinc</keyword>
<dbReference type="SUPFAM" id="SSF51445">
    <property type="entry name" value="(Trans)glycosidases"/>
    <property type="match status" value="1"/>
</dbReference>
<keyword evidence="6" id="KW-0808">Transferase</keyword>
<evidence type="ECO:0000256" key="6">
    <source>
        <dbReference type="ARBA" id="ARBA00022679"/>
    </source>
</evidence>
<dbReference type="Gene3D" id="3.40.50.1220">
    <property type="entry name" value="TPP-binding domain"/>
    <property type="match status" value="1"/>
</dbReference>
<dbReference type="PRINTS" id="PR00131">
    <property type="entry name" value="GLHYDRLASE1"/>
</dbReference>
<evidence type="ECO:0000256" key="5">
    <source>
        <dbReference type="ARBA" id="ARBA00012928"/>
    </source>
</evidence>
<dbReference type="InterPro" id="IPR003000">
    <property type="entry name" value="Sirtuin"/>
</dbReference>
<evidence type="ECO:0000256" key="12">
    <source>
        <dbReference type="ARBA" id="ARBA00023295"/>
    </source>
</evidence>
<dbReference type="Pfam" id="PF00232">
    <property type="entry name" value="Glyco_hydro_1"/>
    <property type="match status" value="2"/>
</dbReference>
<dbReference type="GO" id="GO:0046872">
    <property type="term" value="F:metal ion binding"/>
    <property type="evidence" value="ECO:0007669"/>
    <property type="project" value="UniProtKB-KW"/>
</dbReference>
<dbReference type="GO" id="GO:0005634">
    <property type="term" value="C:nucleus"/>
    <property type="evidence" value="ECO:0007669"/>
    <property type="project" value="UniProtKB-SubCell"/>
</dbReference>
<dbReference type="InterPro" id="IPR026590">
    <property type="entry name" value="Ssirtuin_cat_dom"/>
</dbReference>
<feature type="region of interest" description="Disordered" evidence="17">
    <location>
        <begin position="438"/>
        <end position="488"/>
    </location>
</feature>
<evidence type="ECO:0000259" key="18">
    <source>
        <dbReference type="PROSITE" id="PS50305"/>
    </source>
</evidence>
<keyword evidence="7 16" id="KW-0479">Metal-binding</keyword>
<evidence type="ECO:0000256" key="3">
    <source>
        <dbReference type="ARBA" id="ARBA00006924"/>
    </source>
</evidence>
<evidence type="ECO:0000256" key="4">
    <source>
        <dbReference type="ARBA" id="ARBA00010838"/>
    </source>
</evidence>
<feature type="region of interest" description="Disordered" evidence="17">
    <location>
        <begin position="1"/>
        <end position="20"/>
    </location>
</feature>
<evidence type="ECO:0000256" key="9">
    <source>
        <dbReference type="ARBA" id="ARBA00022833"/>
    </source>
</evidence>
<comment type="similarity">
    <text evidence="3">Belongs to the sirtuin family. Class I subfamily.</text>
</comment>
<keyword evidence="10" id="KW-0520">NAD</keyword>
<evidence type="ECO:0000256" key="17">
    <source>
        <dbReference type="SAM" id="MobiDB-lite"/>
    </source>
</evidence>
<proteinExistence type="inferred from homology"/>
<gene>
    <name evidence="19" type="ORF">QR680_002293</name>
</gene>